<comment type="caution">
    <text evidence="1">The sequence shown here is derived from an EMBL/GenBank/DDBJ whole genome shotgun (WGS) entry which is preliminary data.</text>
</comment>
<dbReference type="OrthoDB" id="5050747at2759"/>
<dbReference type="EMBL" id="MTYI01000049">
    <property type="protein sequence ID" value="PNP56015.1"/>
    <property type="molecule type" value="Genomic_DNA"/>
</dbReference>
<evidence type="ECO:0000313" key="1">
    <source>
        <dbReference type="EMBL" id="PNP56015.1"/>
    </source>
</evidence>
<protein>
    <submittedName>
        <fullName evidence="1">Uncharacterized protein</fullName>
    </submittedName>
</protein>
<sequence length="292" mass="33264">MTNKKLGYANLKKARTILRQLGYPNAKRTVKSQRPLGFPALRKGHATNKKLGHTNLVKARQVRKDGGYKSVKKTVETQRKGGWKNLRKGNETQRSKGFPNLKKARQTNEDSGWANMKKAHEVQEKMRDNTRKAKLAVLLQSKEVSYLLSQDRALFDVGSVQQASKVYNRFASIYGWATGWSSMSATQQRGFRRRLQTAFEKFSLYRESPEVFDQLPSAKQSDFVYSWAVWYDAKKAPFGVPFGQDKGEVAGNLEKMSVDGHHRAISLYWHQPFKGAGRKAFLEFPEQASTVL</sequence>
<accession>A0A2K0UE03</accession>
<reference evidence="1 2" key="1">
    <citation type="submission" date="2017-02" db="EMBL/GenBank/DDBJ databases">
        <title>Genomes of Trichoderma spp. with biocontrol activity.</title>
        <authorList>
            <person name="Gardiner D."/>
            <person name="Kazan K."/>
            <person name="Vos C."/>
            <person name="Harvey P."/>
        </authorList>
    </citation>
    <scope>NUCLEOTIDE SEQUENCE [LARGE SCALE GENOMIC DNA]</scope>
    <source>
        <strain evidence="1 2">Tr1</strain>
    </source>
</reference>
<name>A0A2K0UE03_TRIHA</name>
<proteinExistence type="predicted"/>
<organism evidence="1 2">
    <name type="scientific">Trichoderma harzianum</name>
    <name type="common">Hypocrea lixii</name>
    <dbReference type="NCBI Taxonomy" id="5544"/>
    <lineage>
        <taxon>Eukaryota</taxon>
        <taxon>Fungi</taxon>
        <taxon>Dikarya</taxon>
        <taxon>Ascomycota</taxon>
        <taxon>Pezizomycotina</taxon>
        <taxon>Sordariomycetes</taxon>
        <taxon>Hypocreomycetidae</taxon>
        <taxon>Hypocreales</taxon>
        <taxon>Hypocreaceae</taxon>
        <taxon>Trichoderma</taxon>
    </lineage>
</organism>
<dbReference type="Proteomes" id="UP000236290">
    <property type="component" value="Unassembled WGS sequence"/>
</dbReference>
<dbReference type="AlphaFoldDB" id="A0A2K0UE03"/>
<evidence type="ECO:0000313" key="2">
    <source>
        <dbReference type="Proteomes" id="UP000236290"/>
    </source>
</evidence>
<gene>
    <name evidence="1" type="ORF">THARTR1_03952</name>
</gene>